<evidence type="ECO:0000313" key="1">
    <source>
        <dbReference type="EMBL" id="OTG27781.1"/>
    </source>
</evidence>
<name>A0A251UZK1_HELAN</name>
<gene>
    <name evidence="1" type="ORF">HannXRQ_Chr04g0103781</name>
</gene>
<organism evidence="1 2">
    <name type="scientific">Helianthus annuus</name>
    <name type="common">Common sunflower</name>
    <dbReference type="NCBI Taxonomy" id="4232"/>
    <lineage>
        <taxon>Eukaryota</taxon>
        <taxon>Viridiplantae</taxon>
        <taxon>Streptophyta</taxon>
        <taxon>Embryophyta</taxon>
        <taxon>Tracheophyta</taxon>
        <taxon>Spermatophyta</taxon>
        <taxon>Magnoliopsida</taxon>
        <taxon>eudicotyledons</taxon>
        <taxon>Gunneridae</taxon>
        <taxon>Pentapetalae</taxon>
        <taxon>asterids</taxon>
        <taxon>campanulids</taxon>
        <taxon>Asterales</taxon>
        <taxon>Asteraceae</taxon>
        <taxon>Asteroideae</taxon>
        <taxon>Heliantheae alliance</taxon>
        <taxon>Heliantheae</taxon>
        <taxon>Helianthus</taxon>
    </lineage>
</organism>
<keyword evidence="2" id="KW-1185">Reference proteome</keyword>
<dbReference type="InParanoid" id="A0A251UZK1"/>
<sequence length="55" mass="6489">MWICTNTLALDRKLRVQAFTLPVCMCSHYLDPNFDEILKTQKVQNLVINHLRIDD</sequence>
<protein>
    <submittedName>
        <fullName evidence="1">Uncharacterized protein</fullName>
    </submittedName>
</protein>
<dbReference type="AlphaFoldDB" id="A0A251UZK1"/>
<proteinExistence type="predicted"/>
<evidence type="ECO:0000313" key="2">
    <source>
        <dbReference type="Proteomes" id="UP000215914"/>
    </source>
</evidence>
<accession>A0A251UZK1</accession>
<dbReference type="Proteomes" id="UP000215914">
    <property type="component" value="Chromosome 4"/>
</dbReference>
<reference evidence="2" key="1">
    <citation type="journal article" date="2017" name="Nature">
        <title>The sunflower genome provides insights into oil metabolism, flowering and Asterid evolution.</title>
        <authorList>
            <person name="Badouin H."/>
            <person name="Gouzy J."/>
            <person name="Grassa C.J."/>
            <person name="Murat F."/>
            <person name="Staton S.E."/>
            <person name="Cottret L."/>
            <person name="Lelandais-Briere C."/>
            <person name="Owens G.L."/>
            <person name="Carrere S."/>
            <person name="Mayjonade B."/>
            <person name="Legrand L."/>
            <person name="Gill N."/>
            <person name="Kane N.C."/>
            <person name="Bowers J.E."/>
            <person name="Hubner S."/>
            <person name="Bellec A."/>
            <person name="Berard A."/>
            <person name="Berges H."/>
            <person name="Blanchet N."/>
            <person name="Boniface M.C."/>
            <person name="Brunel D."/>
            <person name="Catrice O."/>
            <person name="Chaidir N."/>
            <person name="Claudel C."/>
            <person name="Donnadieu C."/>
            <person name="Faraut T."/>
            <person name="Fievet G."/>
            <person name="Helmstetter N."/>
            <person name="King M."/>
            <person name="Knapp S.J."/>
            <person name="Lai Z."/>
            <person name="Le Paslier M.C."/>
            <person name="Lippi Y."/>
            <person name="Lorenzon L."/>
            <person name="Mandel J.R."/>
            <person name="Marage G."/>
            <person name="Marchand G."/>
            <person name="Marquand E."/>
            <person name="Bret-Mestries E."/>
            <person name="Morien E."/>
            <person name="Nambeesan S."/>
            <person name="Nguyen T."/>
            <person name="Pegot-Espagnet P."/>
            <person name="Pouilly N."/>
            <person name="Raftis F."/>
            <person name="Sallet E."/>
            <person name="Schiex T."/>
            <person name="Thomas J."/>
            <person name="Vandecasteele C."/>
            <person name="Vares D."/>
            <person name="Vear F."/>
            <person name="Vautrin S."/>
            <person name="Crespi M."/>
            <person name="Mangin B."/>
            <person name="Burke J.M."/>
            <person name="Salse J."/>
            <person name="Munos S."/>
            <person name="Vincourt P."/>
            <person name="Rieseberg L.H."/>
            <person name="Langlade N.B."/>
        </authorList>
    </citation>
    <scope>NUCLEOTIDE SEQUENCE [LARGE SCALE GENOMIC DNA]</scope>
    <source>
        <strain evidence="2">cv. SF193</strain>
    </source>
</reference>
<dbReference type="EMBL" id="CM007893">
    <property type="protein sequence ID" value="OTG27781.1"/>
    <property type="molecule type" value="Genomic_DNA"/>
</dbReference>